<feature type="region of interest" description="Disordered" evidence="1">
    <location>
        <begin position="23"/>
        <end position="46"/>
    </location>
</feature>
<dbReference type="Proteomes" id="UP000295783">
    <property type="component" value="Unassembled WGS sequence"/>
</dbReference>
<reference evidence="2 3" key="1">
    <citation type="submission" date="2019-03" db="EMBL/GenBank/DDBJ databases">
        <title>Genomic Encyclopedia of Type Strains, Phase III (KMG-III): the genomes of soil and plant-associated and newly described type strains.</title>
        <authorList>
            <person name="Whitman W."/>
        </authorList>
    </citation>
    <scope>NUCLEOTIDE SEQUENCE [LARGE SCALE GENOMIC DNA]</scope>
    <source>
        <strain evidence="2 3">CGMCC 1.7660</strain>
    </source>
</reference>
<dbReference type="RefSeq" id="WP_133612465.1">
    <property type="nucleotide sequence ID" value="NZ_SNYW01000006.1"/>
</dbReference>
<protein>
    <submittedName>
        <fullName evidence="2">Uncharacterized protein DUF3775</fullName>
    </submittedName>
</protein>
<organism evidence="2 3">
    <name type="scientific">Dongia mobilis</name>
    <dbReference type="NCBI Taxonomy" id="578943"/>
    <lineage>
        <taxon>Bacteria</taxon>
        <taxon>Pseudomonadati</taxon>
        <taxon>Pseudomonadota</taxon>
        <taxon>Alphaproteobacteria</taxon>
        <taxon>Rhodospirillales</taxon>
        <taxon>Dongiaceae</taxon>
        <taxon>Dongia</taxon>
    </lineage>
</organism>
<dbReference type="EMBL" id="SNYW01000006">
    <property type="protein sequence ID" value="TDQ84442.1"/>
    <property type="molecule type" value="Genomic_DNA"/>
</dbReference>
<dbReference type="InterPro" id="IPR022254">
    <property type="entry name" value="DUF3775"/>
</dbReference>
<dbReference type="AlphaFoldDB" id="A0A4R6WS49"/>
<dbReference type="Pfam" id="PF12616">
    <property type="entry name" value="DUF3775"/>
    <property type="match status" value="1"/>
</dbReference>
<evidence type="ECO:0000256" key="1">
    <source>
        <dbReference type="SAM" id="MobiDB-lite"/>
    </source>
</evidence>
<name>A0A4R6WS49_9PROT</name>
<evidence type="ECO:0000313" key="2">
    <source>
        <dbReference type="EMBL" id="TDQ84442.1"/>
    </source>
</evidence>
<gene>
    <name evidence="2" type="ORF">A8950_0995</name>
</gene>
<evidence type="ECO:0000313" key="3">
    <source>
        <dbReference type="Proteomes" id="UP000295783"/>
    </source>
</evidence>
<accession>A0A4R6WS49</accession>
<keyword evidence="3" id="KW-1185">Reference proteome</keyword>
<dbReference type="OrthoDB" id="5641374at2"/>
<sequence length="134" mass="14995">MISISLDKLAFIIERAREFDAEAAPVNEQERADSADDEIDDILEDSRRNPTYTELRTAIRDLNVDERSELVALVWIGRGDFTPQEWTQAVAAARERHNGREVGYLAGTPLLADYLEEALSQFGISGEALESGRL</sequence>
<comment type="caution">
    <text evidence="2">The sequence shown here is derived from an EMBL/GenBank/DDBJ whole genome shotgun (WGS) entry which is preliminary data.</text>
</comment>
<proteinExistence type="predicted"/>